<protein>
    <recommendedName>
        <fullName evidence="5">Purine nucleoside phosphorylase</fullName>
        <ecNumber evidence="5">2.4.2.1</ecNumber>
    </recommendedName>
    <alternativeName>
        <fullName evidence="5">Inosine-guanosine phosphorylase</fullName>
    </alternativeName>
</protein>
<reference evidence="7 8" key="1">
    <citation type="journal article" date="2017" name="Int. J. Syst. Evol. Microbiol.">
        <title>Roseitalea porphyridii gen. nov., sp. nov., isolated from a red alga, and reclassification of Hoeflea suaedae Chung et al. 2013 as Pseudohoeflea suaedae gen. nov., comb. nov.</title>
        <authorList>
            <person name="Hyeon J.W."/>
            <person name="Jeong S.E."/>
            <person name="Baek K."/>
            <person name="Jeon C.O."/>
        </authorList>
    </citation>
    <scope>NUCLEOTIDE SEQUENCE [LARGE SCALE GENOMIC DNA]</scope>
    <source>
        <strain evidence="7 8">MA7-20</strain>
    </source>
</reference>
<dbReference type="PIRSF" id="PIRSF000477">
    <property type="entry name" value="PurNPase"/>
    <property type="match status" value="1"/>
</dbReference>
<dbReference type="OrthoDB" id="1523230at2"/>
<dbReference type="GeneID" id="90767906"/>
<evidence type="ECO:0000256" key="2">
    <source>
        <dbReference type="ARBA" id="ARBA00006751"/>
    </source>
</evidence>
<evidence type="ECO:0000259" key="6">
    <source>
        <dbReference type="Pfam" id="PF01048"/>
    </source>
</evidence>
<name>A0A4P6V3T1_9HYPH</name>
<dbReference type="NCBIfam" id="TIGR01697">
    <property type="entry name" value="PNPH-PUNA-XAPA"/>
    <property type="match status" value="1"/>
</dbReference>
<comment type="similarity">
    <text evidence="2 5">Belongs to the PNP/MTAP phosphorylase family.</text>
</comment>
<dbReference type="InterPro" id="IPR011268">
    <property type="entry name" value="Purine_phosphorylase"/>
</dbReference>
<evidence type="ECO:0000256" key="1">
    <source>
        <dbReference type="ARBA" id="ARBA00005058"/>
    </source>
</evidence>
<dbReference type="AlphaFoldDB" id="A0A4P6V3T1"/>
<comment type="pathway">
    <text evidence="1 5">Purine metabolism; purine nucleoside salvage.</text>
</comment>
<dbReference type="RefSeq" id="WP_131616825.1">
    <property type="nucleotide sequence ID" value="NZ_CP036532.1"/>
</dbReference>
<dbReference type="Pfam" id="PF01048">
    <property type="entry name" value="PNP_UDP_1"/>
    <property type="match status" value="1"/>
</dbReference>
<evidence type="ECO:0000313" key="8">
    <source>
        <dbReference type="Proteomes" id="UP000293719"/>
    </source>
</evidence>
<dbReference type="InterPro" id="IPR035994">
    <property type="entry name" value="Nucleoside_phosphorylase_sf"/>
</dbReference>
<evidence type="ECO:0000313" key="7">
    <source>
        <dbReference type="EMBL" id="QBK31150.1"/>
    </source>
</evidence>
<organism evidence="7 8">
    <name type="scientific">Roseitalea porphyridii</name>
    <dbReference type="NCBI Taxonomy" id="1852022"/>
    <lineage>
        <taxon>Bacteria</taxon>
        <taxon>Pseudomonadati</taxon>
        <taxon>Pseudomonadota</taxon>
        <taxon>Alphaproteobacteria</taxon>
        <taxon>Hyphomicrobiales</taxon>
        <taxon>Ahrensiaceae</taxon>
        <taxon>Roseitalea</taxon>
    </lineage>
</organism>
<dbReference type="EC" id="2.4.2.1" evidence="5"/>
<dbReference type="Proteomes" id="UP000293719">
    <property type="component" value="Chromosome"/>
</dbReference>
<dbReference type="UniPathway" id="UPA00606"/>
<accession>A0A4P6V3T1</accession>
<dbReference type="PANTHER" id="PTHR11904">
    <property type="entry name" value="METHYLTHIOADENOSINE/PURINE NUCLEOSIDE PHOSPHORYLASE"/>
    <property type="match status" value="1"/>
</dbReference>
<evidence type="ECO:0000256" key="4">
    <source>
        <dbReference type="ARBA" id="ARBA00022679"/>
    </source>
</evidence>
<feature type="domain" description="Nucleoside phosphorylase" evidence="6">
    <location>
        <begin position="28"/>
        <end position="273"/>
    </location>
</feature>
<dbReference type="NCBIfam" id="TIGR01700">
    <property type="entry name" value="PNPH"/>
    <property type="match status" value="1"/>
</dbReference>
<keyword evidence="8" id="KW-1185">Reference proteome</keyword>
<dbReference type="PANTHER" id="PTHR11904:SF9">
    <property type="entry name" value="PURINE NUCLEOSIDE PHOSPHORYLASE-RELATED"/>
    <property type="match status" value="1"/>
</dbReference>
<dbReference type="NCBIfam" id="NF006054">
    <property type="entry name" value="PRK08202.1"/>
    <property type="match status" value="1"/>
</dbReference>
<keyword evidence="3 5" id="KW-0328">Glycosyltransferase</keyword>
<dbReference type="SUPFAM" id="SSF53167">
    <property type="entry name" value="Purine and uridine phosphorylases"/>
    <property type="match status" value="1"/>
</dbReference>
<dbReference type="InterPro" id="IPR000845">
    <property type="entry name" value="Nucleoside_phosphorylase_d"/>
</dbReference>
<comment type="function">
    <text evidence="5">The purine nucleoside phosphorylases catalyze the phosphorolytic breakdown of the N-glycosidic bond in the beta-(deoxy)ribonucleoside molecules, with the formation of the corresponding free purine bases and pentose-1-phosphate.</text>
</comment>
<sequence>MSQQSQLARLDAALASIRARTDRPVDTALILGTGLGGLAAEVADPVHVPYTEIDGFPHSTAPGHAGRFVFGRLHGTDAVVMQGRFHLYEGWPARDIALAVYVLKGLGAKRLIVTNAAGGLNPYFDAGEVMLIDDHMNFTGHNPLTGANDEAIGPRFPDLLHAYDPALREATLAVADKAGVALRRGIYMGIAGPSLETAAERRYFASTGADAVGMSTVMEVIAAAHCGLPVLGLSGITNKATGGPDQKPDTIEDVLAHAEICGGRIAAVLKQLLPTLD</sequence>
<dbReference type="GO" id="GO:0004731">
    <property type="term" value="F:purine-nucleoside phosphorylase activity"/>
    <property type="evidence" value="ECO:0007669"/>
    <property type="project" value="UniProtKB-EC"/>
</dbReference>
<dbReference type="EMBL" id="CP036532">
    <property type="protein sequence ID" value="QBK31150.1"/>
    <property type="molecule type" value="Genomic_DNA"/>
</dbReference>
<evidence type="ECO:0000256" key="3">
    <source>
        <dbReference type="ARBA" id="ARBA00022676"/>
    </source>
</evidence>
<dbReference type="GO" id="GO:0005737">
    <property type="term" value="C:cytoplasm"/>
    <property type="evidence" value="ECO:0007669"/>
    <property type="project" value="TreeGrafter"/>
</dbReference>
<dbReference type="InterPro" id="IPR011270">
    <property type="entry name" value="Pur_Nuc_Pase_Ino/Guo-sp"/>
</dbReference>
<dbReference type="Gene3D" id="3.40.50.1580">
    <property type="entry name" value="Nucleoside phosphorylase domain"/>
    <property type="match status" value="1"/>
</dbReference>
<dbReference type="GO" id="GO:0009116">
    <property type="term" value="P:nucleoside metabolic process"/>
    <property type="evidence" value="ECO:0007669"/>
    <property type="project" value="InterPro"/>
</dbReference>
<proteinExistence type="inferred from homology"/>
<gene>
    <name evidence="7" type="ORF">E0E05_11410</name>
</gene>
<keyword evidence="4 5" id="KW-0808">Transferase</keyword>
<dbReference type="KEGG" id="rpod:E0E05_11410"/>
<dbReference type="CDD" id="cd09009">
    <property type="entry name" value="PNP-EcPNPII_like"/>
    <property type="match status" value="1"/>
</dbReference>
<evidence type="ECO:0000256" key="5">
    <source>
        <dbReference type="PIRNR" id="PIRNR000477"/>
    </source>
</evidence>